<evidence type="ECO:0000256" key="1">
    <source>
        <dbReference type="SAM" id="Coils"/>
    </source>
</evidence>
<comment type="caution">
    <text evidence="3">The sequence shown here is derived from an EMBL/GenBank/DDBJ whole genome shotgun (WGS) entry which is preliminary data.</text>
</comment>
<evidence type="ECO:0000256" key="2">
    <source>
        <dbReference type="SAM" id="MobiDB-lite"/>
    </source>
</evidence>
<feature type="compositionally biased region" description="Low complexity" evidence="2">
    <location>
        <begin position="10"/>
        <end position="29"/>
    </location>
</feature>
<evidence type="ECO:0000313" key="4">
    <source>
        <dbReference type="Proteomes" id="UP001642464"/>
    </source>
</evidence>
<feature type="coiled-coil region" evidence="1">
    <location>
        <begin position="66"/>
        <end position="93"/>
    </location>
</feature>
<feature type="compositionally biased region" description="Polar residues" evidence="2">
    <location>
        <begin position="141"/>
        <end position="151"/>
    </location>
</feature>
<accession>A0ABP0IDA3</accession>
<gene>
    <name evidence="3" type="ORF">SCF082_LOCUS6018</name>
</gene>
<dbReference type="Proteomes" id="UP001642464">
    <property type="component" value="Unassembled WGS sequence"/>
</dbReference>
<keyword evidence="4" id="KW-1185">Reference proteome</keyword>
<feature type="region of interest" description="Disordered" evidence="2">
    <location>
        <begin position="1"/>
        <end position="44"/>
    </location>
</feature>
<keyword evidence="1" id="KW-0175">Coiled coil</keyword>
<protein>
    <submittedName>
        <fullName evidence="3">Uncharacterized protein</fullName>
    </submittedName>
</protein>
<feature type="compositionally biased region" description="Acidic residues" evidence="2">
    <location>
        <begin position="256"/>
        <end position="278"/>
    </location>
</feature>
<sequence length="387" mass="43253">MKILTKGKQKPALTKGKAALTKGKAALPKAKGKTNSGSSTDKKVKKTFLKKEQLEKLSKMTLAQKVAKATEHADTAEEAAQNLKGTLNKSEHSRVWSKYNVMMNKKTTKEKKAYEKLSKTEKGMQAALQLVKSTAPKFMQTKESIGQQSTLDQREEWKSDAKTLQDFGPEEFQQHLDSGRIIWRADPWTSGVYNYTRDKVDIVKHTKVKKTKEYGQAQEYEADERRRKGSQKGLPLDERKKGKGKGKGKSQLLALEDGDPFDDEDPDPEGQEAEDEEEEWKKVLSKAKRARDQCNSMKADCEAALEAADKAKRVTKASKKDTDGLMLKLRGKVQALKQLLLKKEGAMRLTKAKQLLIDAGAVAKEVKEETKELNQLANKAGSKASKK</sequence>
<name>A0ABP0IDA3_9DINO</name>
<feature type="region of interest" description="Disordered" evidence="2">
    <location>
        <begin position="206"/>
        <end position="284"/>
    </location>
</feature>
<proteinExistence type="predicted"/>
<dbReference type="EMBL" id="CAXAMM010003313">
    <property type="protein sequence ID" value="CAK8999364.1"/>
    <property type="molecule type" value="Genomic_DNA"/>
</dbReference>
<feature type="region of interest" description="Disordered" evidence="2">
    <location>
        <begin position="139"/>
        <end position="171"/>
    </location>
</feature>
<evidence type="ECO:0000313" key="3">
    <source>
        <dbReference type="EMBL" id="CAK8999364.1"/>
    </source>
</evidence>
<feature type="compositionally biased region" description="Basic and acidic residues" evidence="2">
    <location>
        <begin position="152"/>
        <end position="163"/>
    </location>
</feature>
<organism evidence="3 4">
    <name type="scientific">Durusdinium trenchii</name>
    <dbReference type="NCBI Taxonomy" id="1381693"/>
    <lineage>
        <taxon>Eukaryota</taxon>
        <taxon>Sar</taxon>
        <taxon>Alveolata</taxon>
        <taxon>Dinophyceae</taxon>
        <taxon>Suessiales</taxon>
        <taxon>Symbiodiniaceae</taxon>
        <taxon>Durusdinium</taxon>
    </lineage>
</organism>
<reference evidence="3 4" key="1">
    <citation type="submission" date="2024-02" db="EMBL/GenBank/DDBJ databases">
        <authorList>
            <person name="Chen Y."/>
            <person name="Shah S."/>
            <person name="Dougan E. K."/>
            <person name="Thang M."/>
            <person name="Chan C."/>
        </authorList>
    </citation>
    <scope>NUCLEOTIDE SEQUENCE [LARGE SCALE GENOMIC DNA]</scope>
</reference>